<evidence type="ECO:0000313" key="2">
    <source>
        <dbReference type="Proteomes" id="UP000619295"/>
    </source>
</evidence>
<sequence length="87" mass="9697">MTYRFVHAADIHLDSPLRSLALRNPECDSAPKLQRDLTHESSETTQIYLHAHIALKEAALARVTPMSGQGGIRFEPDDKLQAFLNGL</sequence>
<dbReference type="EMBL" id="JACXWY010000010">
    <property type="protein sequence ID" value="MBD3847303.1"/>
    <property type="molecule type" value="Genomic_DNA"/>
</dbReference>
<organism evidence="1 2">
    <name type="scientific">Bosea spartocytisi</name>
    <dbReference type="NCBI Taxonomy" id="2773451"/>
    <lineage>
        <taxon>Bacteria</taxon>
        <taxon>Pseudomonadati</taxon>
        <taxon>Pseudomonadota</taxon>
        <taxon>Alphaproteobacteria</taxon>
        <taxon>Hyphomicrobiales</taxon>
        <taxon>Boseaceae</taxon>
        <taxon>Bosea</taxon>
    </lineage>
</organism>
<dbReference type="RefSeq" id="WP_157732849.1">
    <property type="nucleotide sequence ID" value="NZ_JACXWY010000010.1"/>
</dbReference>
<accession>A0A927I277</accession>
<keyword evidence="2" id="KW-1185">Reference proteome</keyword>
<reference evidence="1" key="1">
    <citation type="submission" date="2020-09" db="EMBL/GenBank/DDBJ databases">
        <title>Bosea spartocytisi sp. nov. a root nodule endophyte of Spartocytisus supranubius in the high mountain ecosystem fo the Teide National Park (Canary Islands, Spain).</title>
        <authorList>
            <person name="Pulido-Suarez L."/>
            <person name="Peix A."/>
            <person name="Igual J.M."/>
            <person name="Socas-Perez N."/>
            <person name="Velazquez E."/>
            <person name="Flores-Felix J.D."/>
            <person name="Leon-Barrios M."/>
        </authorList>
    </citation>
    <scope>NUCLEOTIDE SEQUENCE</scope>
    <source>
        <strain evidence="1">SSUT16</strain>
    </source>
</reference>
<protein>
    <submittedName>
        <fullName evidence="1">Uncharacterized protein</fullName>
    </submittedName>
</protein>
<name>A0A927I277_9HYPH</name>
<evidence type="ECO:0000313" key="1">
    <source>
        <dbReference type="EMBL" id="MBD3847303.1"/>
    </source>
</evidence>
<gene>
    <name evidence="1" type="ORF">IED13_16460</name>
</gene>
<proteinExistence type="predicted"/>
<dbReference type="Proteomes" id="UP000619295">
    <property type="component" value="Unassembled WGS sequence"/>
</dbReference>
<dbReference type="AlphaFoldDB" id="A0A927I277"/>
<comment type="caution">
    <text evidence="1">The sequence shown here is derived from an EMBL/GenBank/DDBJ whole genome shotgun (WGS) entry which is preliminary data.</text>
</comment>